<dbReference type="InterPro" id="IPR029044">
    <property type="entry name" value="Nucleotide-diphossugar_trans"/>
</dbReference>
<gene>
    <name evidence="2" type="ORF">C5471_22770</name>
</gene>
<evidence type="ECO:0000313" key="3">
    <source>
        <dbReference type="Proteomes" id="UP000697802"/>
    </source>
</evidence>
<comment type="caution">
    <text evidence="2">The sequence shown here is derived from an EMBL/GenBank/DDBJ whole genome shotgun (WGS) entry which is preliminary data.</text>
</comment>
<accession>A0ABX0GND0</accession>
<reference evidence="2 3" key="1">
    <citation type="submission" date="2018-02" db="EMBL/GenBank/DDBJ databases">
        <authorList>
            <person name="Machado R.A."/>
        </authorList>
    </citation>
    <scope>NUCLEOTIDE SEQUENCE [LARGE SCALE GENOMIC DNA]</scope>
    <source>
        <strain evidence="2 3">T327</strain>
    </source>
</reference>
<keyword evidence="3" id="KW-1185">Reference proteome</keyword>
<dbReference type="InterPro" id="IPR001173">
    <property type="entry name" value="Glyco_trans_2-like"/>
</dbReference>
<proteinExistence type="predicted"/>
<evidence type="ECO:0000313" key="2">
    <source>
        <dbReference type="EMBL" id="NHB90361.1"/>
    </source>
</evidence>
<dbReference type="RefSeq" id="WP_133812484.1">
    <property type="nucleotide sequence ID" value="NZ_CAWPIF010000099.1"/>
</dbReference>
<organism evidence="2 3">
    <name type="scientific">Photorhabdus tasmaniensis</name>
    <dbReference type="NCBI Taxonomy" id="1004159"/>
    <lineage>
        <taxon>Bacteria</taxon>
        <taxon>Pseudomonadati</taxon>
        <taxon>Pseudomonadota</taxon>
        <taxon>Gammaproteobacteria</taxon>
        <taxon>Enterobacterales</taxon>
        <taxon>Morganellaceae</taxon>
        <taxon>Photorhabdus</taxon>
    </lineage>
</organism>
<evidence type="ECO:0000259" key="1">
    <source>
        <dbReference type="Pfam" id="PF00535"/>
    </source>
</evidence>
<name>A0ABX0GND0_9GAMM</name>
<dbReference type="SUPFAM" id="SSF53448">
    <property type="entry name" value="Nucleotide-diphospho-sugar transferases"/>
    <property type="match status" value="1"/>
</dbReference>
<dbReference type="Gene3D" id="3.90.550.10">
    <property type="entry name" value="Spore Coat Polysaccharide Biosynthesis Protein SpsA, Chain A"/>
    <property type="match status" value="1"/>
</dbReference>
<dbReference type="Proteomes" id="UP000697802">
    <property type="component" value="Unassembled WGS sequence"/>
</dbReference>
<dbReference type="PANTHER" id="PTHR22916:SF3">
    <property type="entry name" value="UDP-GLCNAC:BETAGAL BETA-1,3-N-ACETYLGLUCOSAMINYLTRANSFERASE-LIKE PROTEIN 1"/>
    <property type="match status" value="1"/>
</dbReference>
<sequence>MIVQGLRSHSEKKLSIIVTAHNLEDLIGRCLKSIIECLYKVPYDDYEVLMIDDNSSDLTTTILKMFESENESFHYVKTSFHNIGKVRNYGVNISRGKYITFIDGDDSLAKFNMGKVISLLDDNSPDILLSKMHEVFKPSEEVVKAHIGKPIKLSKNKAIQKFLIHKDFQAHLWGKFLKRDLFYSLRFPEVTCYEDALAFPILLNNCEKIYYIDEKIYNYIKHSGSLSSYIDSDKADLMADAVKCMFDTFGAHFNSLTACHAIDLVNKHKEKLSKEKYDLLVNRLNSLSKIKFYFDPKVRMSFKRKLFSIKL</sequence>
<feature type="domain" description="Glycosyltransferase 2-like" evidence="1">
    <location>
        <begin position="15"/>
        <end position="153"/>
    </location>
</feature>
<protein>
    <recommendedName>
        <fullName evidence="1">Glycosyltransferase 2-like domain-containing protein</fullName>
    </recommendedName>
</protein>
<dbReference type="EMBL" id="PUJU01000099">
    <property type="protein sequence ID" value="NHB90361.1"/>
    <property type="molecule type" value="Genomic_DNA"/>
</dbReference>
<dbReference type="PANTHER" id="PTHR22916">
    <property type="entry name" value="GLYCOSYLTRANSFERASE"/>
    <property type="match status" value="1"/>
</dbReference>
<dbReference type="Pfam" id="PF00535">
    <property type="entry name" value="Glycos_transf_2"/>
    <property type="match status" value="1"/>
</dbReference>